<evidence type="ECO:0000259" key="15">
    <source>
        <dbReference type="Pfam" id="PF25276"/>
    </source>
</evidence>
<evidence type="ECO:0000259" key="14">
    <source>
        <dbReference type="Pfam" id="PF23259"/>
    </source>
</evidence>
<gene>
    <name evidence="16" type="ORF">RJ639_046768</name>
</gene>
<dbReference type="PANTHER" id="PTHR32468">
    <property type="entry name" value="CATION/H + ANTIPORTER"/>
    <property type="match status" value="1"/>
</dbReference>
<feature type="transmembrane region" description="Helical" evidence="11">
    <location>
        <begin position="1720"/>
        <end position="1739"/>
    </location>
</feature>
<dbReference type="InterPro" id="IPR057291">
    <property type="entry name" value="CHX17_2nd"/>
</dbReference>
<evidence type="ECO:0000256" key="9">
    <source>
        <dbReference type="ARBA" id="ARBA00023136"/>
    </source>
</evidence>
<comment type="subcellular location">
    <subcellularLocation>
        <location evidence="1">Membrane</location>
        <topology evidence="1">Multi-pass membrane protein</topology>
    </subcellularLocation>
</comment>
<evidence type="ECO:0000256" key="7">
    <source>
        <dbReference type="ARBA" id="ARBA00022989"/>
    </source>
</evidence>
<evidence type="ECO:0000256" key="8">
    <source>
        <dbReference type="ARBA" id="ARBA00023065"/>
    </source>
</evidence>
<feature type="transmembrane region" description="Helical" evidence="11">
    <location>
        <begin position="779"/>
        <end position="804"/>
    </location>
</feature>
<feature type="domain" description="Cation/H+ exchanger transmembrane" evidence="12">
    <location>
        <begin position="599"/>
        <end position="978"/>
    </location>
</feature>
<dbReference type="GO" id="GO:0015297">
    <property type="term" value="F:antiporter activity"/>
    <property type="evidence" value="ECO:0007669"/>
    <property type="project" value="UniProtKB-KW"/>
</dbReference>
<feature type="transmembrane region" description="Helical" evidence="11">
    <location>
        <begin position="869"/>
        <end position="888"/>
    </location>
</feature>
<feature type="transmembrane region" description="Helical" evidence="11">
    <location>
        <begin position="1501"/>
        <end position="1519"/>
    </location>
</feature>
<keyword evidence="6" id="KW-0630">Potassium</keyword>
<dbReference type="Pfam" id="PF00999">
    <property type="entry name" value="Na_H_Exchanger"/>
    <property type="match status" value="2"/>
</dbReference>
<feature type="transmembrane region" description="Helical" evidence="11">
    <location>
        <begin position="816"/>
        <end position="849"/>
    </location>
</feature>
<evidence type="ECO:0000259" key="13">
    <source>
        <dbReference type="Pfam" id="PF23256"/>
    </source>
</evidence>
<evidence type="ECO:0000256" key="4">
    <source>
        <dbReference type="ARBA" id="ARBA00022538"/>
    </source>
</evidence>
<feature type="transmembrane region" description="Helical" evidence="11">
    <location>
        <begin position="1606"/>
        <end position="1628"/>
    </location>
</feature>
<comment type="caution">
    <text evidence="16">The sequence shown here is derived from an EMBL/GenBank/DDBJ whole genome shotgun (WGS) entry which is preliminary data.</text>
</comment>
<evidence type="ECO:0000256" key="5">
    <source>
        <dbReference type="ARBA" id="ARBA00022692"/>
    </source>
</evidence>
<dbReference type="Pfam" id="PF25276">
    <property type="entry name" value="DUF7870"/>
    <property type="match status" value="2"/>
</dbReference>
<dbReference type="Gene3D" id="3.40.50.150">
    <property type="entry name" value="Vaccinia Virus protein VP39"/>
    <property type="match status" value="1"/>
</dbReference>
<feature type="transmembrane region" description="Helical" evidence="11">
    <location>
        <begin position="644"/>
        <end position="665"/>
    </location>
</feature>
<feature type="transmembrane region" description="Helical" evidence="11">
    <location>
        <begin position="1435"/>
        <end position="1452"/>
    </location>
</feature>
<dbReference type="GO" id="GO:1902600">
    <property type="term" value="P:proton transmembrane transport"/>
    <property type="evidence" value="ECO:0007669"/>
    <property type="project" value="InterPro"/>
</dbReference>
<dbReference type="Pfam" id="PF23256">
    <property type="entry name" value="CHX17_2nd"/>
    <property type="match status" value="2"/>
</dbReference>
<feature type="transmembrane region" description="Helical" evidence="11">
    <location>
        <begin position="1640"/>
        <end position="1660"/>
    </location>
</feature>
<protein>
    <recommendedName>
        <fullName evidence="18">Cation/H+ exchanger domain-containing protein</fullName>
    </recommendedName>
</protein>
<organism evidence="16 17">
    <name type="scientific">Escallonia herrerae</name>
    <dbReference type="NCBI Taxonomy" id="1293975"/>
    <lineage>
        <taxon>Eukaryota</taxon>
        <taxon>Viridiplantae</taxon>
        <taxon>Streptophyta</taxon>
        <taxon>Embryophyta</taxon>
        <taxon>Tracheophyta</taxon>
        <taxon>Spermatophyta</taxon>
        <taxon>Magnoliopsida</taxon>
        <taxon>eudicotyledons</taxon>
        <taxon>Gunneridae</taxon>
        <taxon>Pentapetalae</taxon>
        <taxon>asterids</taxon>
        <taxon>campanulids</taxon>
        <taxon>Escalloniales</taxon>
        <taxon>Escalloniaceae</taxon>
        <taxon>Escallonia</taxon>
    </lineage>
</organism>
<dbReference type="GO" id="GO:0006813">
    <property type="term" value="P:potassium ion transport"/>
    <property type="evidence" value="ECO:0007669"/>
    <property type="project" value="UniProtKB-KW"/>
</dbReference>
<dbReference type="InterPro" id="IPR029063">
    <property type="entry name" value="SAM-dependent_MTases_sf"/>
</dbReference>
<evidence type="ECO:0000256" key="6">
    <source>
        <dbReference type="ARBA" id="ARBA00022958"/>
    </source>
</evidence>
<feature type="transmembrane region" description="Helical" evidence="11">
    <location>
        <begin position="12"/>
        <end position="36"/>
    </location>
</feature>
<dbReference type="GO" id="GO:0016020">
    <property type="term" value="C:membrane"/>
    <property type="evidence" value="ECO:0007669"/>
    <property type="project" value="UniProtKB-SubCell"/>
</dbReference>
<dbReference type="PANTHER" id="PTHR32468:SF164">
    <property type="entry name" value="OS05G0485000 PROTEIN"/>
    <property type="match status" value="1"/>
</dbReference>
<dbReference type="Pfam" id="PF23259">
    <property type="entry name" value="CHX17_C"/>
    <property type="match status" value="2"/>
</dbReference>
<feature type="domain" description="DUF7870" evidence="15">
    <location>
        <begin position="255"/>
        <end position="351"/>
    </location>
</feature>
<keyword evidence="2" id="KW-0813">Transport</keyword>
<keyword evidence="3" id="KW-0050">Antiport</keyword>
<keyword evidence="9 11" id="KW-0472">Membrane</keyword>
<dbReference type="InterPro" id="IPR006153">
    <property type="entry name" value="Cation/H_exchanger_TM"/>
</dbReference>
<reference evidence="16" key="1">
    <citation type="submission" date="2022-12" db="EMBL/GenBank/DDBJ databases">
        <title>Draft genome assemblies for two species of Escallonia (Escalloniales).</title>
        <authorList>
            <person name="Chanderbali A."/>
            <person name="Dervinis C."/>
            <person name="Anghel I."/>
            <person name="Soltis D."/>
            <person name="Soltis P."/>
            <person name="Zapata F."/>
        </authorList>
    </citation>
    <scope>NUCLEOTIDE SEQUENCE</scope>
    <source>
        <strain evidence="16">UCBG64.0493</strain>
        <tissue evidence="16">Leaf</tissue>
    </source>
</reference>
<dbReference type="Gene3D" id="1.20.1530.20">
    <property type="match status" value="2"/>
</dbReference>
<keyword evidence="4" id="KW-0633">Potassium transport</keyword>
<feature type="domain" description="Cation/H+ exchanger transmembrane" evidence="12">
    <location>
        <begin position="1417"/>
        <end position="1797"/>
    </location>
</feature>
<dbReference type="InterPro" id="IPR050794">
    <property type="entry name" value="CPA2_transporter"/>
</dbReference>
<evidence type="ECO:0000256" key="2">
    <source>
        <dbReference type="ARBA" id="ARBA00022448"/>
    </source>
</evidence>
<accession>A0AA89B0R7</accession>
<feature type="transmembrane region" description="Helical" evidence="11">
    <location>
        <begin position="1751"/>
        <end position="1772"/>
    </location>
</feature>
<dbReference type="GO" id="GO:0012505">
    <property type="term" value="C:endomembrane system"/>
    <property type="evidence" value="ECO:0007669"/>
    <property type="project" value="TreeGrafter"/>
</dbReference>
<dbReference type="FunFam" id="1.20.1530.20:FF:000003">
    <property type="entry name" value="Cation/H(+) antiporter 15"/>
    <property type="match status" value="2"/>
</dbReference>
<keyword evidence="17" id="KW-1185">Reference proteome</keyword>
<feature type="transmembrane region" description="Helical" evidence="11">
    <location>
        <begin position="1569"/>
        <end position="1594"/>
    </location>
</feature>
<dbReference type="GO" id="GO:0006885">
    <property type="term" value="P:regulation of pH"/>
    <property type="evidence" value="ECO:0007669"/>
    <property type="project" value="TreeGrafter"/>
</dbReference>
<evidence type="ECO:0000256" key="11">
    <source>
        <dbReference type="SAM" id="Phobius"/>
    </source>
</evidence>
<dbReference type="SUPFAM" id="SSF53335">
    <property type="entry name" value="S-adenosyl-L-methionine-dependent methyltransferases"/>
    <property type="match status" value="1"/>
</dbReference>
<evidence type="ECO:0000256" key="3">
    <source>
        <dbReference type="ARBA" id="ARBA00022449"/>
    </source>
</evidence>
<dbReference type="Proteomes" id="UP001188597">
    <property type="component" value="Unassembled WGS sequence"/>
</dbReference>
<feature type="domain" description="Cation/H(+) antiporter central" evidence="13">
    <location>
        <begin position="1037"/>
        <end position="1162"/>
    </location>
</feature>
<feature type="transmembrane region" description="Helical" evidence="11">
    <location>
        <begin position="959"/>
        <end position="981"/>
    </location>
</feature>
<feature type="transmembrane region" description="Helical" evidence="11">
    <location>
        <begin position="900"/>
        <end position="919"/>
    </location>
</feature>
<evidence type="ECO:0000313" key="16">
    <source>
        <dbReference type="EMBL" id="KAK3022950.1"/>
    </source>
</evidence>
<evidence type="ECO:0000256" key="10">
    <source>
        <dbReference type="ARBA" id="ARBA00038341"/>
    </source>
</evidence>
<keyword evidence="8" id="KW-0406">Ion transport</keyword>
<feature type="domain" description="DUF7870" evidence="15">
    <location>
        <begin position="391"/>
        <end position="488"/>
    </location>
</feature>
<proteinExistence type="inferred from homology"/>
<feature type="transmembrane region" description="Helical" evidence="11">
    <location>
        <begin position="1539"/>
        <end position="1557"/>
    </location>
</feature>
<evidence type="ECO:0000256" key="1">
    <source>
        <dbReference type="ARBA" id="ARBA00004141"/>
    </source>
</evidence>
<evidence type="ECO:0000259" key="12">
    <source>
        <dbReference type="Pfam" id="PF00999"/>
    </source>
</evidence>
<dbReference type="InterPro" id="IPR038770">
    <property type="entry name" value="Na+/solute_symporter_sf"/>
</dbReference>
<keyword evidence="7 11" id="KW-1133">Transmembrane helix</keyword>
<feature type="domain" description="Cation/H(+) antiporter C-terminal" evidence="14">
    <location>
        <begin position="1998"/>
        <end position="2140"/>
    </location>
</feature>
<dbReference type="InterPro" id="IPR057192">
    <property type="entry name" value="DUF7870"/>
</dbReference>
<feature type="transmembrane region" description="Helical" evidence="11">
    <location>
        <begin position="1472"/>
        <end position="1489"/>
    </location>
</feature>
<comment type="similarity">
    <text evidence="10">Belongs to the monovalent cation:proton antiporter 2 (CPA2) transporter (TC 2.A.37) family. CHX (TC 2.A.37.4) subfamily.</text>
</comment>
<evidence type="ECO:0000313" key="17">
    <source>
        <dbReference type="Proteomes" id="UP001188597"/>
    </source>
</evidence>
<feature type="transmembrane region" description="Helical" evidence="11">
    <location>
        <begin position="1337"/>
        <end position="1355"/>
    </location>
</feature>
<keyword evidence="5 11" id="KW-0812">Transmembrane</keyword>
<sequence>MDTITFTSKPNVLGNILVRVLSFGILVFLARFAYFLTVNTNSCPSSTDLCFFSSVHQTLAVSTTATAAAVDGGDTATSGAHLRNFYSSVFQDLMAEGYLSPDSKALCIGTLAGKDVAALIEIGVSDSVGISENPSTPLVLYGRPVKQPFEINTFDFEFSGISGLDRSTEPAKFASEASRTLKPAGFFVVHTAAKDAYSLDSLLNLFDVFTLIRSREIDGIREIVLQKVNGKQHLSGISVNKCSVPGYKHELIRNAEPLIKEEPLKPWITFKRNLRNIRYLPDMVDISFRNRYVYVDVGARNYGSSIGGWFENQYPKQNKAFDVYAIEADKAFHEEYRLKKRVSLLPYAAWVRNETLFFGISRKPIGKNEERRREVGRVQAVQSSSSFADDLDRIEGFDFASWLKGVVAERDYVVVKMDVEGSEFYLVPRLVETGAICLIDEIFLECHYNRWQRCCPGERSLKYQKTYAQCLELFSSLRGSGVLVHQWFAELNILKRGIPIAFRAVGDECLVAKRSVDRRSCSGEDGYGNSFLFDSESHDKTGIALSAKVMESGSKAVPYFCGYLNPINSRGLWFGDDPFVNSVPSLMLQLSLVTIITRSIHLVLKPLGQPVIVSQILGGVILGPSVLGQNSALLTKVFPLQSRVVVDTLSVFGFMLFIFLIGVKVDPTMVFRSGKRALVIGILTFFVPYALANLTAFLLEQSSSLDHDILSVLPFVVRMHSMTAFPVIACFLDELKILNSEVGRLASSSSIICDVCHWSIISVKLAVELVKAKSLRITIGSFLSGALFIIFILFGIRPAALWAIRRTPEGKPVKEIYIFAVLVALMCCGFIGEAIGISALVACLAFGLVLPDGPPLGAALVETLECFVSVQLMPLFFAICGLQMDVFSIQKLRNVGVLQLVVLVAFIAKVMATMLPALFCRMPFRDALSLALIMNSKGIVELAFLNDYMQSKAMSEESYAIMIISMVVVTGVISPLVKFLYDPSKRFLAYKRRTILHSRRNEELRILACLHSPDNVRAIINLLQISNPTKESPINLVVLHLVKLMGRASSLLIAQRQREKPSPNLTQSERIFSAFREFEQQKDALIMLHCYKGVSPYATMHNDVCALALEKRTILIIVPFHKQWTFGERVETSYAIRHLNKNVLEKAPCSVGILIDRGTQKRARYVIAEPLLQRVAVLFFGGADDREALAYGQRMSENSNVHLTLVRFTASSSSEIVGGTSRSKMLDADILSNFKLNTLRSERVSYQEEVVARGMGVVTVARSMGNAYDLVMVGRRHGEFHITFQFTKWNDQGELGTIGEILAASDFNGGASVLVVQQQTRLWGLKDPEDSTHLRKISFISLLFTAFALFGSRLLSIGDMAGIPKVSSSYGTVPGKTREEAMVCQYADMITSKGCLWFGGEPFSFALPVLLIQLALIFLLSRLTFFFLRPLKQSLISAQVIASMIIAHSFLMRKEAFSKRLFPPGGRIVVETIASLGFMLHLFILGVQVDASLVMKAGRNAVLIGFTGFALPYALSWLAIVTLCNPMIPDDRIKKTLPFIAALNSMSSSPVITSLLADLKILSSELGRLAASTALVCDVCSYFIFMMVATVGVAIRDVELKPLCNILWTAAFIVLVLFVFRPIIVKIGKRIPKGQPMKESQFFAILLVVLVSGFCAQTLGQSSGLASFVLGVSVPGGPPLGSSLVNKLDTIATGILLPAKVAMSGLSVDLFSIGRGSSGVVLEFFIILGYVGKFVGTFIPAIYNRVPFKDAVCLALIMCCKGLIEIAIYVIYVDNGLINQEEFALLLVTMLIVTGVARPLIWYLYDPSRRYLAYKRKSILHSNPDSELRILVCIHKEDNVPTIVNLLEASKPTRNRPIHVFVLNLMELTGSAASILVPTFRNGNITSTPGRAEVIFKAFNYFEKHNQGFATVQHFTAITPYVSMHDDICTVALDKNATIIILPFHKQWAIDGSVGATFPAIRGVNQNVIQKAPCSVGILVDRGQMGGSQSVLTGRSLFSVATLFIGGADDREALAYSSLLAEHPHISLTLIWLKIRSQEKYENKMEKALDSELINQFRANSMGKERIVYKEEMVKDAVGTTRVLRTMEDCCDLFIVGRYHEPHSPLIYGLTHWSECPELGVLGDMLATSDFRFSVLVVQQQPPEPGFQDATANKPSTCSVGRNHEPETPLILSLTEWSECLELGVLGNVLTTLAISQDHFVPVLKFTLHVCTVDCNVDALLPIIVENDWRTLLINDKTSVTYSFLGATKGHHA</sequence>
<feature type="domain" description="Cation/H(+) antiporter C-terminal" evidence="14">
    <location>
        <begin position="1175"/>
        <end position="1320"/>
    </location>
</feature>
<feature type="transmembrane region" description="Helical" evidence="11">
    <location>
        <begin position="1784"/>
        <end position="1805"/>
    </location>
</feature>
<dbReference type="EMBL" id="JAVXUP010000684">
    <property type="protein sequence ID" value="KAK3022950.1"/>
    <property type="molecule type" value="Genomic_DNA"/>
</dbReference>
<name>A0AA89B0R7_9ASTE</name>
<feature type="transmembrane region" description="Helical" evidence="11">
    <location>
        <begin position="677"/>
        <end position="699"/>
    </location>
</feature>
<evidence type="ECO:0008006" key="18">
    <source>
        <dbReference type="Google" id="ProtNLM"/>
    </source>
</evidence>
<feature type="domain" description="Cation/H(+) antiporter central" evidence="13">
    <location>
        <begin position="1861"/>
        <end position="1989"/>
    </location>
</feature>
<dbReference type="InterPro" id="IPR057290">
    <property type="entry name" value="CHX17_C"/>
</dbReference>
<feature type="transmembrane region" description="Helical" evidence="11">
    <location>
        <begin position="1405"/>
        <end position="1428"/>
    </location>
</feature>